<dbReference type="Proteomes" id="UP000026960">
    <property type="component" value="Chromosome 8"/>
</dbReference>
<name>A0A0D3H2Y3_9ORYZ</name>
<dbReference type="PaxDb" id="65489-OBART08G22880.1"/>
<reference evidence="2" key="2">
    <citation type="submission" date="2015-03" db="UniProtKB">
        <authorList>
            <consortium name="EnsemblPlants"/>
        </authorList>
    </citation>
    <scope>IDENTIFICATION</scope>
</reference>
<dbReference type="EnsemblPlants" id="OBART08G22880.1">
    <property type="protein sequence ID" value="OBART08G22880.1"/>
    <property type="gene ID" value="OBART08G22880"/>
</dbReference>
<protein>
    <submittedName>
        <fullName evidence="2">Uncharacterized protein</fullName>
    </submittedName>
</protein>
<keyword evidence="3" id="KW-1185">Reference proteome</keyword>
<organism evidence="2">
    <name type="scientific">Oryza barthii</name>
    <dbReference type="NCBI Taxonomy" id="65489"/>
    <lineage>
        <taxon>Eukaryota</taxon>
        <taxon>Viridiplantae</taxon>
        <taxon>Streptophyta</taxon>
        <taxon>Embryophyta</taxon>
        <taxon>Tracheophyta</taxon>
        <taxon>Spermatophyta</taxon>
        <taxon>Magnoliopsida</taxon>
        <taxon>Liliopsida</taxon>
        <taxon>Poales</taxon>
        <taxon>Poaceae</taxon>
        <taxon>BOP clade</taxon>
        <taxon>Oryzoideae</taxon>
        <taxon>Oryzeae</taxon>
        <taxon>Oryzinae</taxon>
        <taxon>Oryza</taxon>
    </lineage>
</organism>
<proteinExistence type="predicted"/>
<feature type="compositionally biased region" description="Pro residues" evidence="1">
    <location>
        <begin position="61"/>
        <end position="70"/>
    </location>
</feature>
<feature type="region of interest" description="Disordered" evidence="1">
    <location>
        <begin position="1"/>
        <end position="70"/>
    </location>
</feature>
<sequence length="70" mass="7461">MEEGDTYLHPRGNGFPSSASARATASEHRRRCGGADPNFRDSDGRTAMHKCTSPPARGMPQPQPPAPLDG</sequence>
<accession>A0A0D3H2Y3</accession>
<dbReference type="Gramene" id="OBART08G22880.1">
    <property type="protein sequence ID" value="OBART08G22880.1"/>
    <property type="gene ID" value="OBART08G22880"/>
</dbReference>
<evidence type="ECO:0000313" key="2">
    <source>
        <dbReference type="EnsemblPlants" id="OBART08G22880.1"/>
    </source>
</evidence>
<dbReference type="HOGENOM" id="CLU_2761796_0_0_1"/>
<evidence type="ECO:0000256" key="1">
    <source>
        <dbReference type="SAM" id="MobiDB-lite"/>
    </source>
</evidence>
<reference evidence="2" key="1">
    <citation type="journal article" date="2009" name="Rice">
        <title>De Novo Next Generation Sequencing of Plant Genomes.</title>
        <authorList>
            <person name="Rounsley S."/>
            <person name="Marri P.R."/>
            <person name="Yu Y."/>
            <person name="He R."/>
            <person name="Sisneros N."/>
            <person name="Goicoechea J.L."/>
            <person name="Lee S.J."/>
            <person name="Angelova A."/>
            <person name="Kudrna D."/>
            <person name="Luo M."/>
            <person name="Affourtit J."/>
            <person name="Desany B."/>
            <person name="Knight J."/>
            <person name="Niazi F."/>
            <person name="Egholm M."/>
            <person name="Wing R.A."/>
        </authorList>
    </citation>
    <scope>NUCLEOTIDE SEQUENCE [LARGE SCALE GENOMIC DNA]</scope>
    <source>
        <strain evidence="2">cv. IRGC 105608</strain>
    </source>
</reference>
<dbReference type="AlphaFoldDB" id="A0A0D3H2Y3"/>
<evidence type="ECO:0000313" key="3">
    <source>
        <dbReference type="Proteomes" id="UP000026960"/>
    </source>
</evidence>